<dbReference type="STRING" id="545501.BN997_01918"/>
<proteinExistence type="predicted"/>
<gene>
    <name evidence="2" type="primary">manP_3</name>
    <name evidence="2" type="ORF">BN997_01918</name>
</gene>
<organism evidence="2 3">
    <name type="scientific">Oceanobacillus oncorhynchi</name>
    <dbReference type="NCBI Taxonomy" id="545501"/>
    <lineage>
        <taxon>Bacteria</taxon>
        <taxon>Bacillati</taxon>
        <taxon>Bacillota</taxon>
        <taxon>Bacilli</taxon>
        <taxon>Bacillales</taxon>
        <taxon>Bacillaceae</taxon>
        <taxon>Oceanobacillus</taxon>
    </lineage>
</organism>
<keyword evidence="3" id="KW-1185">Reference proteome</keyword>
<dbReference type="Pfam" id="PF00359">
    <property type="entry name" value="PTS_EIIA_2"/>
    <property type="match status" value="1"/>
</dbReference>
<accession>A0A0A1MG30</accession>
<name>A0A0A1MG30_9BACI</name>
<dbReference type="PANTHER" id="PTHR47738:SF3">
    <property type="entry name" value="PHOSPHOTRANSFERASE SYSTEM MANNITOL_FRUCTOSE-SPECIFIC IIA DOMAIN CONTAINING PROTEIN"/>
    <property type="match status" value="1"/>
</dbReference>
<dbReference type="CDD" id="cd00211">
    <property type="entry name" value="PTS_IIA_fru"/>
    <property type="match status" value="1"/>
</dbReference>
<dbReference type="SUPFAM" id="SSF55804">
    <property type="entry name" value="Phoshotransferase/anion transport protein"/>
    <property type="match status" value="1"/>
</dbReference>
<dbReference type="InterPro" id="IPR016152">
    <property type="entry name" value="PTrfase/Anion_transptr"/>
</dbReference>
<evidence type="ECO:0000313" key="2">
    <source>
        <dbReference type="EMBL" id="CEI82063.1"/>
    </source>
</evidence>
<dbReference type="EMBL" id="CDGG01000001">
    <property type="protein sequence ID" value="CEI82063.1"/>
    <property type="molecule type" value="Genomic_DNA"/>
</dbReference>
<evidence type="ECO:0000259" key="1">
    <source>
        <dbReference type="PROSITE" id="PS51094"/>
    </source>
</evidence>
<dbReference type="AlphaFoldDB" id="A0A0A1MG30"/>
<sequence length="153" mass="16825">MNNYLDKGLILLNSSADSTAAIFEEIGSVMITKGYANSEYVEGLKAREKEFPTGVPTGVIGVALPHTDASYVNESKIGLMTLKEPVSFRIMGSDSDEIEVKVVFLLGCSDGEEHIQVLQKIVELVQQQAFLDQLLQLQTVEEAYQLLESNLDL</sequence>
<protein>
    <submittedName>
        <fullName evidence="2">PTS system mannose-specific EIIBCA component</fullName>
    </submittedName>
</protein>
<feature type="domain" description="PTS EIIA type-2" evidence="1">
    <location>
        <begin position="3"/>
        <end position="150"/>
    </location>
</feature>
<evidence type="ECO:0000313" key="3">
    <source>
        <dbReference type="Proteomes" id="UP000040453"/>
    </source>
</evidence>
<reference evidence="2 3" key="1">
    <citation type="submission" date="2014-11" db="EMBL/GenBank/DDBJ databases">
        <authorList>
            <person name="Urmite Genomes Urmite Genomes"/>
        </authorList>
    </citation>
    <scope>NUCLEOTIDE SEQUENCE [LARGE SCALE GENOMIC DNA]</scope>
    <source>
        <strain evidence="2 3">Oc5</strain>
    </source>
</reference>
<dbReference type="PANTHER" id="PTHR47738">
    <property type="entry name" value="PTS SYSTEM FRUCTOSE-LIKE EIIA COMPONENT-RELATED"/>
    <property type="match status" value="1"/>
</dbReference>
<dbReference type="Gene3D" id="3.40.930.10">
    <property type="entry name" value="Mannitol-specific EII, Chain A"/>
    <property type="match status" value="1"/>
</dbReference>
<dbReference type="PROSITE" id="PS51094">
    <property type="entry name" value="PTS_EIIA_TYPE_2"/>
    <property type="match status" value="1"/>
</dbReference>
<dbReference type="InterPro" id="IPR002178">
    <property type="entry name" value="PTS_EIIA_type-2_dom"/>
</dbReference>
<dbReference type="InterPro" id="IPR051541">
    <property type="entry name" value="PTS_SugarTrans_NitroReg"/>
</dbReference>
<dbReference type="OrthoDB" id="370976at2"/>
<dbReference type="RefSeq" id="WP_042531627.1">
    <property type="nucleotide sequence ID" value="NZ_CAXOIH010000006.1"/>
</dbReference>
<dbReference type="Proteomes" id="UP000040453">
    <property type="component" value="Unassembled WGS sequence"/>
</dbReference>